<dbReference type="PROSITE" id="PS51186">
    <property type="entry name" value="GNAT"/>
    <property type="match status" value="1"/>
</dbReference>
<protein>
    <submittedName>
        <fullName evidence="5">GNAT family N-acetyltransferase</fullName>
        <ecNumber evidence="5">2.3.1.-</ecNumber>
    </submittedName>
</protein>
<dbReference type="PANTHER" id="PTHR43046">
    <property type="entry name" value="GDP-MANNOSE MANNOSYL HYDROLASE"/>
    <property type="match status" value="1"/>
</dbReference>
<evidence type="ECO:0000259" key="3">
    <source>
        <dbReference type="PROSITE" id="PS51186"/>
    </source>
</evidence>
<dbReference type="InterPro" id="IPR015797">
    <property type="entry name" value="NUDIX_hydrolase-like_dom_sf"/>
</dbReference>
<dbReference type="Gene3D" id="3.90.79.10">
    <property type="entry name" value="Nucleoside Triphosphate Pyrophosphohydrolase"/>
    <property type="match status" value="1"/>
</dbReference>
<evidence type="ECO:0000313" key="6">
    <source>
        <dbReference type="Proteomes" id="UP001158045"/>
    </source>
</evidence>
<keyword evidence="2" id="KW-0378">Hydrolase</keyword>
<accession>A0ABT6N7Y4</accession>
<dbReference type="PROSITE" id="PS00893">
    <property type="entry name" value="NUDIX_BOX"/>
    <property type="match status" value="1"/>
</dbReference>
<dbReference type="InterPro" id="IPR020084">
    <property type="entry name" value="NUDIX_hydrolase_CS"/>
</dbReference>
<evidence type="ECO:0000256" key="1">
    <source>
        <dbReference type="ARBA" id="ARBA00001946"/>
    </source>
</evidence>
<comment type="cofactor">
    <cofactor evidence="1">
        <name>Mg(2+)</name>
        <dbReference type="ChEBI" id="CHEBI:18420"/>
    </cofactor>
</comment>
<comment type="caution">
    <text evidence="5">The sequence shown here is derived from an EMBL/GenBank/DDBJ whole genome shotgun (WGS) entry which is preliminary data.</text>
</comment>
<evidence type="ECO:0000256" key="2">
    <source>
        <dbReference type="ARBA" id="ARBA00022801"/>
    </source>
</evidence>
<keyword evidence="5" id="KW-0808">Transferase</keyword>
<dbReference type="InterPro" id="IPR016181">
    <property type="entry name" value="Acyl_CoA_acyltransferase"/>
</dbReference>
<sequence length="361" mass="41591">MLIRYATEKDIPSWQMLAKDVSDIFRAPLMSEDPEFISYINSKIIKDEALVAVDLISQNCMGFIGFSRKNNRISWFGVYKQHTGKGIGSKLLKAALDILDRTREITVETFRESYEPGAAARHIYKKFGFIDVDNTLYDKTGNSICKMALKPYKEETFSYVEETFHNNKNFYPMKMIREIHHYDLSLDTPSEISENRVKYEIRKAARAVLLNPNGEIFLLHVTKDKYYKLPGGGIEENEDLLDALRREVLEEVGCPIDIIAPIGSVIEYRKYFEQLQFSYAFLCIQNGPITHTQFTDQEIEDGFIGNWYSYDAAINLLGQFHGTSYIGKFITKRDFDILVESKEQINKILGEGEFNDSVGYN</sequence>
<dbReference type="PROSITE" id="PS51462">
    <property type="entry name" value="NUDIX"/>
    <property type="match status" value="1"/>
</dbReference>
<organism evidence="5 6">
    <name type="scientific">Fusibacter bizertensis</name>
    <dbReference type="NCBI Taxonomy" id="1488331"/>
    <lineage>
        <taxon>Bacteria</taxon>
        <taxon>Bacillati</taxon>
        <taxon>Bacillota</taxon>
        <taxon>Clostridia</taxon>
        <taxon>Eubacteriales</taxon>
        <taxon>Eubacteriales Family XII. Incertae Sedis</taxon>
        <taxon>Fusibacter</taxon>
    </lineage>
</organism>
<keyword evidence="6" id="KW-1185">Reference proteome</keyword>
<evidence type="ECO:0000259" key="4">
    <source>
        <dbReference type="PROSITE" id="PS51462"/>
    </source>
</evidence>
<dbReference type="Gene3D" id="3.40.630.30">
    <property type="match status" value="1"/>
</dbReference>
<dbReference type="SUPFAM" id="SSF55811">
    <property type="entry name" value="Nudix"/>
    <property type="match status" value="1"/>
</dbReference>
<dbReference type="InterPro" id="IPR000182">
    <property type="entry name" value="GNAT_dom"/>
</dbReference>
<dbReference type="PANTHER" id="PTHR43046:SF15">
    <property type="entry name" value="MUTT_NUDIX FAMILY PROTEIN"/>
    <property type="match status" value="1"/>
</dbReference>
<feature type="domain" description="N-acetyltransferase" evidence="3">
    <location>
        <begin position="1"/>
        <end position="152"/>
    </location>
</feature>
<dbReference type="CDD" id="cd02883">
    <property type="entry name" value="NUDIX_Hydrolase"/>
    <property type="match status" value="1"/>
</dbReference>
<proteinExistence type="predicted"/>
<dbReference type="InterPro" id="IPR000086">
    <property type="entry name" value="NUDIX_hydrolase_dom"/>
</dbReference>
<dbReference type="Pfam" id="PF00293">
    <property type="entry name" value="NUDIX"/>
    <property type="match status" value="1"/>
</dbReference>
<dbReference type="CDD" id="cd04301">
    <property type="entry name" value="NAT_SF"/>
    <property type="match status" value="1"/>
</dbReference>
<gene>
    <name evidence="5" type="ORF">QE109_00010</name>
</gene>
<name>A0ABT6N7Y4_9FIRM</name>
<dbReference type="GO" id="GO:0016746">
    <property type="term" value="F:acyltransferase activity"/>
    <property type="evidence" value="ECO:0007669"/>
    <property type="project" value="UniProtKB-KW"/>
</dbReference>
<evidence type="ECO:0000313" key="5">
    <source>
        <dbReference type="EMBL" id="MDH8676503.1"/>
    </source>
</evidence>
<keyword evidence="5" id="KW-0012">Acyltransferase</keyword>
<dbReference type="EMBL" id="JARYZI010000001">
    <property type="protein sequence ID" value="MDH8676503.1"/>
    <property type="molecule type" value="Genomic_DNA"/>
</dbReference>
<dbReference type="SUPFAM" id="SSF55729">
    <property type="entry name" value="Acyl-CoA N-acyltransferases (Nat)"/>
    <property type="match status" value="1"/>
</dbReference>
<dbReference type="RefSeq" id="WP_281092306.1">
    <property type="nucleotide sequence ID" value="NZ_JARYZI010000001.1"/>
</dbReference>
<dbReference type="Proteomes" id="UP001158045">
    <property type="component" value="Unassembled WGS sequence"/>
</dbReference>
<dbReference type="EC" id="2.3.1.-" evidence="5"/>
<reference evidence="5 6" key="1">
    <citation type="submission" date="2023-04" db="EMBL/GenBank/DDBJ databases">
        <title>Fusibacter bizertensis strain WBS, isolated from littoral bottom sediments of the Arctic seas - biochemical and genomic analysis.</title>
        <authorList>
            <person name="Brioukhanov A.L."/>
        </authorList>
    </citation>
    <scope>NUCLEOTIDE SEQUENCE [LARGE SCALE GENOMIC DNA]</scope>
    <source>
        <strain evidence="5 6">WBS</strain>
    </source>
</reference>
<dbReference type="Pfam" id="PF13673">
    <property type="entry name" value="Acetyltransf_10"/>
    <property type="match status" value="1"/>
</dbReference>
<feature type="domain" description="Nudix hydrolase" evidence="4">
    <location>
        <begin position="200"/>
        <end position="330"/>
    </location>
</feature>